<dbReference type="InterPro" id="IPR002372">
    <property type="entry name" value="PQQ_rpt_dom"/>
</dbReference>
<name>A0A9Q0XUU4_9SAUR</name>
<dbReference type="Proteomes" id="UP001142489">
    <property type="component" value="Unassembled WGS sequence"/>
</dbReference>
<dbReference type="AlphaFoldDB" id="A0A9Q0XUU4"/>
<sequence>MAEKWTLHVRWRSDLGKCVDASPLVIVSYADKVSAFVYIGSHSHVIQAIDLYSGKVKWERTLRDRIESSACVSKCGNFIIVGCYRGFIYVLRSSDGEVQWTFKTEDAVKSSPAVDPSTGLVFIGSHDQHVYALDIYREECVWKLHSEAGAVFSSPHLSLLPHHLYVGTLGGLLLAINPVKGNRIWKYFCGKPIFSSPHCDKNYVFVGCVDGNLYCFNHSGEKVWEFSSQGPIFSSPCVPSGANEVFFGSHDCFIYCCNKEGNLVWKFETTSTVYATPFVFHHQDLEDKTLLAVVSTDGRIWLLDTEAGFVDGTEKLPGEVFSSPVVWGTMIVVGCRNNFVYCLDICPSGTNKTA</sequence>
<proteinExistence type="predicted"/>
<reference evidence="2" key="1">
    <citation type="journal article" date="2023" name="DNA Res.">
        <title>Chromosome-level genome assembly of Phrynocephalus forsythii using third-generation DNA sequencing and Hi-C analysis.</title>
        <authorList>
            <person name="Qi Y."/>
            <person name="Zhao W."/>
            <person name="Zhao Y."/>
            <person name="Niu C."/>
            <person name="Cao S."/>
            <person name="Zhang Y."/>
        </authorList>
    </citation>
    <scope>NUCLEOTIDE SEQUENCE</scope>
    <source>
        <tissue evidence="2">Muscle</tissue>
    </source>
</reference>
<dbReference type="InterPro" id="IPR011044">
    <property type="entry name" value="Quino_amine_DH_bsu"/>
</dbReference>
<feature type="domain" description="Pyrrolo-quinoline quinone repeat" evidence="1">
    <location>
        <begin position="15"/>
        <end position="345"/>
    </location>
</feature>
<comment type="caution">
    <text evidence="2">The sequence shown here is derived from an EMBL/GenBank/DDBJ whole genome shotgun (WGS) entry which is preliminary data.</text>
</comment>
<dbReference type="Gene3D" id="2.130.10.10">
    <property type="entry name" value="YVTN repeat-like/Quinoprotein amine dehydrogenase"/>
    <property type="match status" value="2"/>
</dbReference>
<dbReference type="SUPFAM" id="SSF50969">
    <property type="entry name" value="YVTN repeat-like/Quinoprotein amine dehydrogenase"/>
    <property type="match status" value="1"/>
</dbReference>
<organism evidence="2 3">
    <name type="scientific">Phrynocephalus forsythii</name>
    <dbReference type="NCBI Taxonomy" id="171643"/>
    <lineage>
        <taxon>Eukaryota</taxon>
        <taxon>Metazoa</taxon>
        <taxon>Chordata</taxon>
        <taxon>Craniata</taxon>
        <taxon>Vertebrata</taxon>
        <taxon>Euteleostomi</taxon>
        <taxon>Lepidosauria</taxon>
        <taxon>Squamata</taxon>
        <taxon>Bifurcata</taxon>
        <taxon>Unidentata</taxon>
        <taxon>Episquamata</taxon>
        <taxon>Toxicofera</taxon>
        <taxon>Iguania</taxon>
        <taxon>Acrodonta</taxon>
        <taxon>Agamidae</taxon>
        <taxon>Agaminae</taxon>
        <taxon>Phrynocephalus</taxon>
    </lineage>
</organism>
<dbReference type="EMBL" id="JAPFRF010000007">
    <property type="protein sequence ID" value="KAJ7326715.1"/>
    <property type="molecule type" value="Genomic_DNA"/>
</dbReference>
<dbReference type="PANTHER" id="PTHR44394:SF1">
    <property type="entry name" value="BETA-ALANINE-ACTIVATING ENZYME"/>
    <property type="match status" value="1"/>
</dbReference>
<dbReference type="InterPro" id="IPR015943">
    <property type="entry name" value="WD40/YVTN_repeat-like_dom_sf"/>
</dbReference>
<protein>
    <recommendedName>
        <fullName evidence="1">Pyrrolo-quinoline quinone repeat domain-containing protein</fullName>
    </recommendedName>
</protein>
<evidence type="ECO:0000313" key="2">
    <source>
        <dbReference type="EMBL" id="KAJ7326715.1"/>
    </source>
</evidence>
<evidence type="ECO:0000259" key="1">
    <source>
        <dbReference type="Pfam" id="PF13570"/>
    </source>
</evidence>
<dbReference type="GO" id="GO:0043041">
    <property type="term" value="P:amino acid activation for nonribosomal peptide biosynthetic process"/>
    <property type="evidence" value="ECO:0007669"/>
    <property type="project" value="TreeGrafter"/>
</dbReference>
<dbReference type="OrthoDB" id="408177at2759"/>
<gene>
    <name evidence="2" type="ORF">JRQ81_016474</name>
</gene>
<dbReference type="Gene3D" id="2.40.10.480">
    <property type="match status" value="1"/>
</dbReference>
<dbReference type="Pfam" id="PF13570">
    <property type="entry name" value="Beta-prop_ACSF4"/>
    <property type="match status" value="1"/>
</dbReference>
<accession>A0A9Q0XUU4</accession>
<evidence type="ECO:0000313" key="3">
    <source>
        <dbReference type="Proteomes" id="UP001142489"/>
    </source>
</evidence>
<dbReference type="InterPro" id="IPR018391">
    <property type="entry name" value="PQQ_b-propeller_rpt"/>
</dbReference>
<dbReference type="SMART" id="SM00564">
    <property type="entry name" value="PQQ"/>
    <property type="match status" value="7"/>
</dbReference>
<dbReference type="InterPro" id="IPR052091">
    <property type="entry name" value="Beta-ala_Activ/Resist"/>
</dbReference>
<keyword evidence="3" id="KW-1185">Reference proteome</keyword>
<dbReference type="PANTHER" id="PTHR44394">
    <property type="entry name" value="BETA-ALANINE-ACTIVATING ENZYME"/>
    <property type="match status" value="1"/>
</dbReference>